<sequence length="295" mass="34672">MKTVARALSGSARAMARKPMRFTDLRTVQLRPPIVPTHRNFEVSPDHPLWAFFPDGNNSQTCYREASDLDIQSRAWTTAELRRKLFEDLHQLWYLVLKERNVLAREVRLADAINERNTHVHDQVDEKLLLTQKRIKQVLLERQTAFERVQTFTQQQQEYLEEFRQRYLDADASQIASYNEKLIRLQYAFFGIQPQLEDYNWETDINERFVDGLNYVSHIKLARYFAQNPDVEEEIGYPLKGVVEELPFLLRDPLEAVEEVRALRQSGAQVKLDKIDVLPFLRLALQAALEQEGRM</sequence>
<keyword evidence="1" id="KW-0687">Ribonucleoprotein</keyword>
<keyword evidence="2" id="KW-1185">Reference proteome</keyword>
<proteinExistence type="predicted"/>
<keyword evidence="1" id="KW-0689">Ribosomal protein</keyword>
<evidence type="ECO:0000313" key="1">
    <source>
        <dbReference type="EMBL" id="KAJ9096258.1"/>
    </source>
</evidence>
<reference evidence="1" key="1">
    <citation type="submission" date="2023-04" db="EMBL/GenBank/DDBJ databases">
        <title>Draft Genome sequencing of Naganishia species isolated from polar environments using Oxford Nanopore Technology.</title>
        <authorList>
            <person name="Leo P."/>
            <person name="Venkateswaran K."/>
        </authorList>
    </citation>
    <scope>NUCLEOTIDE SEQUENCE</scope>
    <source>
        <strain evidence="1">MNA-CCFEE 5261</strain>
    </source>
</reference>
<organism evidence="1 2">
    <name type="scientific">Naganishia cerealis</name>
    <dbReference type="NCBI Taxonomy" id="610337"/>
    <lineage>
        <taxon>Eukaryota</taxon>
        <taxon>Fungi</taxon>
        <taxon>Dikarya</taxon>
        <taxon>Basidiomycota</taxon>
        <taxon>Agaricomycotina</taxon>
        <taxon>Tremellomycetes</taxon>
        <taxon>Filobasidiales</taxon>
        <taxon>Filobasidiaceae</taxon>
        <taxon>Naganishia</taxon>
    </lineage>
</organism>
<dbReference type="EMBL" id="JASBWR010000094">
    <property type="protein sequence ID" value="KAJ9096258.1"/>
    <property type="molecule type" value="Genomic_DNA"/>
</dbReference>
<protein>
    <submittedName>
        <fullName evidence="1">54S ribosomal protein L4 mitochondrial</fullName>
    </submittedName>
</protein>
<name>A0ACC2VAZ7_9TREE</name>
<accession>A0ACC2VAZ7</accession>
<evidence type="ECO:0000313" key="2">
    <source>
        <dbReference type="Proteomes" id="UP001241377"/>
    </source>
</evidence>
<comment type="caution">
    <text evidence="1">The sequence shown here is derived from an EMBL/GenBank/DDBJ whole genome shotgun (WGS) entry which is preliminary data.</text>
</comment>
<dbReference type="Proteomes" id="UP001241377">
    <property type="component" value="Unassembled WGS sequence"/>
</dbReference>
<gene>
    <name evidence="1" type="primary">MRPL4</name>
    <name evidence="1" type="ORF">QFC19_007222</name>
</gene>